<sequence length="196" mass="19821">MPRGIAIPQLRQHLFAAADTVVLREGAAKLSGRAVTAEAGVATGLIYTHFADFDGFLAAYAVDRSFTIAAAPAFHERVGTGEVGTNLADGLAAMPRPGLTALARLLAMRPDLTARVEDVLGAGGSGFDAVERAAAEYLAAEQGLGRLSEAADPAALALAAVSVLHRLVLAGSVDAERLRSAVTALVAGTAGAHGAP</sequence>
<organism evidence="4 5">
    <name type="scientific">Glycomyces artemisiae</name>
    <dbReference type="NCBI Taxonomy" id="1076443"/>
    <lineage>
        <taxon>Bacteria</taxon>
        <taxon>Bacillati</taxon>
        <taxon>Actinomycetota</taxon>
        <taxon>Actinomycetes</taxon>
        <taxon>Glycomycetales</taxon>
        <taxon>Glycomycetaceae</taxon>
        <taxon>Glycomyces</taxon>
    </lineage>
</organism>
<dbReference type="Gene3D" id="1.10.357.10">
    <property type="entry name" value="Tetracycline Repressor, domain 2"/>
    <property type="match status" value="1"/>
</dbReference>
<reference evidence="4 5" key="1">
    <citation type="submission" date="2018-03" db="EMBL/GenBank/DDBJ databases">
        <title>Genomic Encyclopedia of Type Strains, Phase III (KMG-III): the genomes of soil and plant-associated and newly described type strains.</title>
        <authorList>
            <person name="Whitman W."/>
        </authorList>
    </citation>
    <scope>NUCLEOTIDE SEQUENCE [LARGE SCALE GENOMIC DNA]</scope>
    <source>
        <strain evidence="4 5">CGMCC 4.7067</strain>
    </source>
</reference>
<dbReference type="GO" id="GO:0003677">
    <property type="term" value="F:DNA binding"/>
    <property type="evidence" value="ECO:0007669"/>
    <property type="project" value="UniProtKB-UniRule"/>
</dbReference>
<dbReference type="PROSITE" id="PS50977">
    <property type="entry name" value="HTH_TETR_2"/>
    <property type="match status" value="1"/>
</dbReference>
<evidence type="ECO:0000313" key="5">
    <source>
        <dbReference type="Proteomes" id="UP000238176"/>
    </source>
</evidence>
<dbReference type="EMBL" id="PVTJ01000003">
    <property type="protein sequence ID" value="PRY59869.1"/>
    <property type="molecule type" value="Genomic_DNA"/>
</dbReference>
<evidence type="ECO:0000313" key="4">
    <source>
        <dbReference type="EMBL" id="PRY59869.1"/>
    </source>
</evidence>
<comment type="caution">
    <text evidence="4">The sequence shown here is derived from an EMBL/GenBank/DDBJ whole genome shotgun (WGS) entry which is preliminary data.</text>
</comment>
<feature type="DNA-binding region" description="H-T-H motif" evidence="2">
    <location>
        <begin position="31"/>
        <end position="50"/>
    </location>
</feature>
<proteinExistence type="predicted"/>
<evidence type="ECO:0000256" key="1">
    <source>
        <dbReference type="ARBA" id="ARBA00023125"/>
    </source>
</evidence>
<keyword evidence="5" id="KW-1185">Reference proteome</keyword>
<feature type="domain" description="HTH tetR-type" evidence="3">
    <location>
        <begin position="8"/>
        <end position="68"/>
    </location>
</feature>
<dbReference type="SUPFAM" id="SSF46689">
    <property type="entry name" value="Homeodomain-like"/>
    <property type="match status" value="1"/>
</dbReference>
<dbReference type="OrthoDB" id="5068503at2"/>
<keyword evidence="1 2" id="KW-0238">DNA-binding</keyword>
<evidence type="ECO:0000256" key="2">
    <source>
        <dbReference type="PROSITE-ProRule" id="PRU00335"/>
    </source>
</evidence>
<gene>
    <name evidence="4" type="ORF">B0I28_103343</name>
</gene>
<dbReference type="InterPro" id="IPR001647">
    <property type="entry name" value="HTH_TetR"/>
</dbReference>
<protein>
    <submittedName>
        <fullName evidence="4">TetR family transcriptional regulator</fullName>
    </submittedName>
</protein>
<dbReference type="InterPro" id="IPR009057">
    <property type="entry name" value="Homeodomain-like_sf"/>
</dbReference>
<accession>A0A2T0UPK5</accession>
<name>A0A2T0UPK5_9ACTN</name>
<evidence type="ECO:0000259" key="3">
    <source>
        <dbReference type="PROSITE" id="PS50977"/>
    </source>
</evidence>
<dbReference type="RefSeq" id="WP_106363770.1">
    <property type="nucleotide sequence ID" value="NZ_PVTJ01000003.1"/>
</dbReference>
<dbReference type="Proteomes" id="UP000238176">
    <property type="component" value="Unassembled WGS sequence"/>
</dbReference>
<dbReference type="AlphaFoldDB" id="A0A2T0UPK5"/>